<dbReference type="EMBL" id="CP146022">
    <property type="protein sequence ID" value="WWQ68682.1"/>
    <property type="molecule type" value="Genomic_DNA"/>
</dbReference>
<evidence type="ECO:0000313" key="2">
    <source>
        <dbReference type="Proteomes" id="UP001432251"/>
    </source>
</evidence>
<dbReference type="Proteomes" id="UP001432251">
    <property type="component" value="Chromosome"/>
</dbReference>
<gene>
    <name evidence="1" type="ORF">V2W30_38700</name>
</gene>
<protein>
    <submittedName>
        <fullName evidence="1">Maltokinase</fullName>
    </submittedName>
</protein>
<name>A0ACD5AN28_9ACTN</name>
<reference evidence="1" key="1">
    <citation type="journal article" date="2025" name="Int. J. Syst. Evol. Microbiol.">
        <title>Streptomyces citrinus sp. nov., with yellow diffusible pigment.</title>
        <authorList>
            <person name="He Y."/>
            <person name="Yang E."/>
            <person name="Xu J."/>
            <person name="Sun Y."/>
            <person name="Sun L."/>
        </authorList>
    </citation>
    <scope>NUCLEOTIDE SEQUENCE</scope>
    <source>
        <strain evidence="1">Q6</strain>
    </source>
</reference>
<sequence length="446" mass="49073">MTPTLTEPGALSSPVLNSSLTDLLRRWLPRQRWYSGSGHPITEVAVAAATQLAADCFHLVVRVQEDTVRDAAHYQLILGAAVSPPPRLRHCLLGSVGGPAGRELMVYDAVHDHRTAVLLLDRIRRGGRTGALRFESMPRTSVPADLTPRVLDTEQSNTSIVYGDRLILKLFRRVQRGVNPDLEVPTALAKLGYPWAPAPTAWFCTVDPFWCTLGIVQPFLAGATDGWILARRSAAEREDFVTQARDLGRTTGELHAALARAFPTRTPSAHHETRLAEEMMGRLEKAASAVPALRPHVPGLHAVFASIATGVGHPPLQRIHGDLHLGQVLRASGRWYVVDFEGEPAKPMAERCAEHSPVRDVVGMLRSFDYAAHKRLSPRRQWADECRAAFCAGYGESGDFEPADLPKLLRAYEADRAVYEVLYEAAHRPDWIVIPLHAAARLAGSR</sequence>
<evidence type="ECO:0000313" key="1">
    <source>
        <dbReference type="EMBL" id="WWQ68682.1"/>
    </source>
</evidence>
<accession>A0ACD5AN28</accession>
<proteinExistence type="predicted"/>
<keyword evidence="2" id="KW-1185">Reference proteome</keyword>
<organism evidence="1 2">
    <name type="scientific">Streptomyces citrinus</name>
    <dbReference type="NCBI Taxonomy" id="3118173"/>
    <lineage>
        <taxon>Bacteria</taxon>
        <taxon>Bacillati</taxon>
        <taxon>Actinomycetota</taxon>
        <taxon>Actinomycetes</taxon>
        <taxon>Kitasatosporales</taxon>
        <taxon>Streptomycetaceae</taxon>
        <taxon>Streptomyces</taxon>
    </lineage>
</organism>